<evidence type="ECO:0000256" key="5">
    <source>
        <dbReference type="ARBA" id="ARBA00023163"/>
    </source>
</evidence>
<evidence type="ECO:0000256" key="3">
    <source>
        <dbReference type="ARBA" id="ARBA00023015"/>
    </source>
</evidence>
<dbReference type="EMBL" id="LR787885">
    <property type="protein sequence ID" value="CAB3263747.1"/>
    <property type="molecule type" value="mRNA"/>
</dbReference>
<protein>
    <recommendedName>
        <fullName evidence="8">Mediator of RNA polymerase II transcription subunit 8</fullName>
    </recommendedName>
    <alternativeName>
        <fullName evidence="8">Mediator complex subunit 8</fullName>
    </alternativeName>
</protein>
<evidence type="ECO:0000256" key="4">
    <source>
        <dbReference type="ARBA" id="ARBA00023159"/>
    </source>
</evidence>
<reference evidence="9" key="1">
    <citation type="submission" date="2020-04" db="EMBL/GenBank/DDBJ databases">
        <authorList>
            <person name="Neveu A P."/>
        </authorList>
    </citation>
    <scope>NUCLEOTIDE SEQUENCE</scope>
    <source>
        <tissue evidence="9">Whole embryo</tissue>
    </source>
</reference>
<comment type="function">
    <text evidence="7">Component of the Mediator complex, a coactivator involved in the regulated transcription of nearly all RNA polymerase II-dependent genes. Mediator functions as a bridge to convey information from gene-specific regulatory proteins to the basal RNA polymerase II transcription machinery. Mediator is recruited to promoters by direct interactions with regulatory proteins and serves as a scaffold for the assembly of a functional preinitiation complex with RNA polymerase II and the general transcription factors. May play a role as a target recruitment subunit in E3 ubiquitin-protein ligase complexes and thus in ubiquitination and subsequent proteasomal degradation of target proteins.</text>
</comment>
<evidence type="ECO:0000313" key="9">
    <source>
        <dbReference type="EMBL" id="CAB3263747.1"/>
    </source>
</evidence>
<organism evidence="9">
    <name type="scientific">Phallusia mammillata</name>
    <dbReference type="NCBI Taxonomy" id="59560"/>
    <lineage>
        <taxon>Eukaryota</taxon>
        <taxon>Metazoa</taxon>
        <taxon>Chordata</taxon>
        <taxon>Tunicata</taxon>
        <taxon>Ascidiacea</taxon>
        <taxon>Phlebobranchia</taxon>
        <taxon>Ascidiidae</taxon>
        <taxon>Phallusia</taxon>
    </lineage>
</organism>
<evidence type="ECO:0000256" key="1">
    <source>
        <dbReference type="ARBA" id="ARBA00004123"/>
    </source>
</evidence>
<dbReference type="InterPro" id="IPR019364">
    <property type="entry name" value="Mediatior_Med8_fun/met"/>
</dbReference>
<keyword evidence="4 8" id="KW-0010">Activator</keyword>
<dbReference type="PANTHER" id="PTHR13074">
    <property type="entry name" value="MEDIATOR OF RNA POLYMERASE II TRANSCRIPTION SUBUNIT 8"/>
    <property type="match status" value="1"/>
</dbReference>
<dbReference type="PANTHER" id="PTHR13074:SF9">
    <property type="entry name" value="MEDIATOR OF RNA POLYMERASE II TRANSCRIPTION SUBUNIT 8"/>
    <property type="match status" value="1"/>
</dbReference>
<dbReference type="Gene3D" id="1.20.58.1710">
    <property type="match status" value="1"/>
</dbReference>
<proteinExistence type="evidence at transcript level"/>
<accession>A0A6F9DJW9</accession>
<dbReference type="GO" id="GO:0006357">
    <property type="term" value="P:regulation of transcription by RNA polymerase II"/>
    <property type="evidence" value="ECO:0007669"/>
    <property type="project" value="InterPro"/>
</dbReference>
<comment type="subcellular location">
    <subcellularLocation>
        <location evidence="1 8">Nucleus</location>
    </subcellularLocation>
</comment>
<dbReference type="GO" id="GO:0003712">
    <property type="term" value="F:transcription coregulator activity"/>
    <property type="evidence" value="ECO:0007669"/>
    <property type="project" value="InterPro"/>
</dbReference>
<evidence type="ECO:0000256" key="2">
    <source>
        <dbReference type="ARBA" id="ARBA00005716"/>
    </source>
</evidence>
<sequence length="211" mass="23314">MTMQGPEGKALEGSVDSLITRSKDVQKSLQDFLHKIEQEHATLTWPSVLDNFALLSGQISSLLTAMKSDKTPPLRNYPVVPLKLSQDEDPHLLRLTDGRVSVMSHAEVPDYLRTKPDPEVELAEKQLIAEVGTQADQISMNQVNQFNKQCNKILEKIKNARANWRADVIQSSSTPVTHNPMATNELIATVNYGRGIKANSNQSLGTTSVVL</sequence>
<dbReference type="GO" id="GO:0070847">
    <property type="term" value="C:core mediator complex"/>
    <property type="evidence" value="ECO:0007669"/>
    <property type="project" value="TreeGrafter"/>
</dbReference>
<evidence type="ECO:0000256" key="7">
    <source>
        <dbReference type="ARBA" id="ARBA00025248"/>
    </source>
</evidence>
<dbReference type="AlphaFoldDB" id="A0A6F9DJW9"/>
<keyword evidence="3 8" id="KW-0805">Transcription regulation</keyword>
<comment type="subunit">
    <text evidence="8">Component of the Mediator complex.</text>
</comment>
<dbReference type="Pfam" id="PF10232">
    <property type="entry name" value="Med8"/>
    <property type="match status" value="1"/>
</dbReference>
<keyword evidence="6 8" id="KW-0539">Nucleus</keyword>
<evidence type="ECO:0000256" key="6">
    <source>
        <dbReference type="ARBA" id="ARBA00023242"/>
    </source>
</evidence>
<comment type="similarity">
    <text evidence="2 8">Belongs to the Mediator complex subunit 8 family.</text>
</comment>
<dbReference type="GO" id="GO:0016592">
    <property type="term" value="C:mediator complex"/>
    <property type="evidence" value="ECO:0007669"/>
    <property type="project" value="InterPro"/>
</dbReference>
<gene>
    <name evidence="9" type="primary">Med8</name>
    <name evidence="8" type="synonym">MED8</name>
</gene>
<keyword evidence="5 8" id="KW-0804">Transcription</keyword>
<evidence type="ECO:0000256" key="8">
    <source>
        <dbReference type="RuleBase" id="RU364144"/>
    </source>
</evidence>
<name>A0A6F9DJW9_9ASCI</name>
<dbReference type="GO" id="GO:0000978">
    <property type="term" value="F:RNA polymerase II cis-regulatory region sequence-specific DNA binding"/>
    <property type="evidence" value="ECO:0007669"/>
    <property type="project" value="TreeGrafter"/>
</dbReference>